<dbReference type="Proteomes" id="UP001301958">
    <property type="component" value="Unassembled WGS sequence"/>
</dbReference>
<dbReference type="AlphaFoldDB" id="A0AAN7BG84"/>
<reference evidence="3" key="2">
    <citation type="submission" date="2023-05" db="EMBL/GenBank/DDBJ databases">
        <authorList>
            <consortium name="Lawrence Berkeley National Laboratory"/>
            <person name="Steindorff A."/>
            <person name="Hensen N."/>
            <person name="Bonometti L."/>
            <person name="Westerberg I."/>
            <person name="Brannstrom I.O."/>
            <person name="Guillou S."/>
            <person name="Cros-Aarteil S."/>
            <person name="Calhoun S."/>
            <person name="Haridas S."/>
            <person name="Kuo A."/>
            <person name="Mondo S."/>
            <person name="Pangilinan J."/>
            <person name="Riley R."/>
            <person name="Labutti K."/>
            <person name="Andreopoulos B."/>
            <person name="Lipzen A."/>
            <person name="Chen C."/>
            <person name="Yanf M."/>
            <person name="Daum C."/>
            <person name="Ng V."/>
            <person name="Clum A."/>
            <person name="Ohm R."/>
            <person name="Martin F."/>
            <person name="Silar P."/>
            <person name="Natvig D."/>
            <person name="Lalanne C."/>
            <person name="Gautier V."/>
            <person name="Ament-Velasquez S.L."/>
            <person name="Kruys A."/>
            <person name="Hutchinson M.I."/>
            <person name="Powell A.J."/>
            <person name="Barry K."/>
            <person name="Miller A.N."/>
            <person name="Grigoriev I.V."/>
            <person name="Debuchy R."/>
            <person name="Gladieux P."/>
            <person name="Thoren M.H."/>
            <person name="Johannesson H."/>
        </authorList>
    </citation>
    <scope>NUCLEOTIDE SEQUENCE</scope>
    <source>
        <strain evidence="3">CBS 990.96</strain>
    </source>
</reference>
<feature type="region of interest" description="Disordered" evidence="1">
    <location>
        <begin position="85"/>
        <end position="132"/>
    </location>
</feature>
<evidence type="ECO:0000256" key="2">
    <source>
        <dbReference type="SAM" id="Phobius"/>
    </source>
</evidence>
<protein>
    <submittedName>
        <fullName evidence="3">Uncharacterized protein</fullName>
    </submittedName>
</protein>
<proteinExistence type="predicted"/>
<keyword evidence="2" id="KW-0812">Transmembrane</keyword>
<feature type="compositionally biased region" description="Low complexity" evidence="1">
    <location>
        <begin position="121"/>
        <end position="132"/>
    </location>
</feature>
<evidence type="ECO:0000256" key="1">
    <source>
        <dbReference type="SAM" id="MobiDB-lite"/>
    </source>
</evidence>
<gene>
    <name evidence="3" type="ORF">QBC38DRAFT_448149</name>
</gene>
<accession>A0AAN7BG84</accession>
<reference evidence="3" key="1">
    <citation type="journal article" date="2023" name="Mol. Phylogenet. Evol.">
        <title>Genome-scale phylogeny and comparative genomics of the fungal order Sordariales.</title>
        <authorList>
            <person name="Hensen N."/>
            <person name="Bonometti L."/>
            <person name="Westerberg I."/>
            <person name="Brannstrom I.O."/>
            <person name="Guillou S."/>
            <person name="Cros-Aarteil S."/>
            <person name="Calhoun S."/>
            <person name="Haridas S."/>
            <person name="Kuo A."/>
            <person name="Mondo S."/>
            <person name="Pangilinan J."/>
            <person name="Riley R."/>
            <person name="LaButti K."/>
            <person name="Andreopoulos B."/>
            <person name="Lipzen A."/>
            <person name="Chen C."/>
            <person name="Yan M."/>
            <person name="Daum C."/>
            <person name="Ng V."/>
            <person name="Clum A."/>
            <person name="Steindorff A."/>
            <person name="Ohm R.A."/>
            <person name="Martin F."/>
            <person name="Silar P."/>
            <person name="Natvig D.O."/>
            <person name="Lalanne C."/>
            <person name="Gautier V."/>
            <person name="Ament-Velasquez S.L."/>
            <person name="Kruys A."/>
            <person name="Hutchinson M.I."/>
            <person name="Powell A.J."/>
            <person name="Barry K."/>
            <person name="Miller A.N."/>
            <person name="Grigoriev I.V."/>
            <person name="Debuchy R."/>
            <person name="Gladieux P."/>
            <person name="Hiltunen Thoren M."/>
            <person name="Johannesson H."/>
        </authorList>
    </citation>
    <scope>NUCLEOTIDE SEQUENCE</scope>
    <source>
        <strain evidence="3">CBS 990.96</strain>
    </source>
</reference>
<feature type="compositionally biased region" description="Acidic residues" evidence="1">
    <location>
        <begin position="87"/>
        <end position="97"/>
    </location>
</feature>
<feature type="transmembrane region" description="Helical" evidence="2">
    <location>
        <begin position="20"/>
        <end position="41"/>
    </location>
</feature>
<keyword evidence="2" id="KW-1133">Transmembrane helix</keyword>
<dbReference type="EMBL" id="MU865464">
    <property type="protein sequence ID" value="KAK4222577.1"/>
    <property type="molecule type" value="Genomic_DNA"/>
</dbReference>
<organism evidence="3 4">
    <name type="scientific">Podospora fimiseda</name>
    <dbReference type="NCBI Taxonomy" id="252190"/>
    <lineage>
        <taxon>Eukaryota</taxon>
        <taxon>Fungi</taxon>
        <taxon>Dikarya</taxon>
        <taxon>Ascomycota</taxon>
        <taxon>Pezizomycotina</taxon>
        <taxon>Sordariomycetes</taxon>
        <taxon>Sordariomycetidae</taxon>
        <taxon>Sordariales</taxon>
        <taxon>Podosporaceae</taxon>
        <taxon>Podospora</taxon>
    </lineage>
</organism>
<evidence type="ECO:0000313" key="3">
    <source>
        <dbReference type="EMBL" id="KAK4222577.1"/>
    </source>
</evidence>
<sequence>MVVGNHAASQGTRERHRFSLAGSFIMVICFWGPSFVLVWYWTRVSGKVFDGCSPDENSHAEVPCIPRDYLWGSAGFGLSIGEQAEPQGDEIELDDIELPAHNPPVENDAIPGTPPQHAVENPPANQPSASNP</sequence>
<keyword evidence="4" id="KW-1185">Reference proteome</keyword>
<name>A0AAN7BG84_9PEZI</name>
<keyword evidence="2" id="KW-0472">Membrane</keyword>
<evidence type="ECO:0000313" key="4">
    <source>
        <dbReference type="Proteomes" id="UP001301958"/>
    </source>
</evidence>
<comment type="caution">
    <text evidence="3">The sequence shown here is derived from an EMBL/GenBank/DDBJ whole genome shotgun (WGS) entry which is preliminary data.</text>
</comment>